<dbReference type="InParanoid" id="A0A177CSB6"/>
<keyword evidence="3" id="KW-1185">Reference proteome</keyword>
<dbReference type="GeneID" id="28769869"/>
<evidence type="ECO:0000313" key="3">
    <source>
        <dbReference type="Proteomes" id="UP000077069"/>
    </source>
</evidence>
<organism evidence="2 3">
    <name type="scientific">Paraphaeosphaeria sporulosa</name>
    <dbReference type="NCBI Taxonomy" id="1460663"/>
    <lineage>
        <taxon>Eukaryota</taxon>
        <taxon>Fungi</taxon>
        <taxon>Dikarya</taxon>
        <taxon>Ascomycota</taxon>
        <taxon>Pezizomycotina</taxon>
        <taxon>Dothideomycetes</taxon>
        <taxon>Pleosporomycetidae</taxon>
        <taxon>Pleosporales</taxon>
        <taxon>Massarineae</taxon>
        <taxon>Didymosphaeriaceae</taxon>
        <taxon>Paraphaeosphaeria</taxon>
    </lineage>
</organism>
<feature type="region of interest" description="Disordered" evidence="1">
    <location>
        <begin position="18"/>
        <end position="42"/>
    </location>
</feature>
<protein>
    <submittedName>
        <fullName evidence="2">Uncharacterized protein</fullName>
    </submittedName>
</protein>
<dbReference type="EMBL" id="KV441549">
    <property type="protein sequence ID" value="OAG10091.1"/>
    <property type="molecule type" value="Genomic_DNA"/>
</dbReference>
<dbReference type="Proteomes" id="UP000077069">
    <property type="component" value="Unassembled WGS sequence"/>
</dbReference>
<accession>A0A177CSB6</accession>
<name>A0A177CSB6_9PLEO</name>
<dbReference type="AlphaFoldDB" id="A0A177CSB6"/>
<evidence type="ECO:0000256" key="1">
    <source>
        <dbReference type="SAM" id="MobiDB-lite"/>
    </source>
</evidence>
<dbReference type="RefSeq" id="XP_018040456.1">
    <property type="nucleotide sequence ID" value="XM_018186383.1"/>
</dbReference>
<gene>
    <name evidence="2" type="ORF">CC84DRAFT_462550</name>
</gene>
<sequence>MAIWGRDDRCSLTHAQYSVHKPSPPATDIRPRPPALARTSATGTRTLTAFAAGACAKGTRT</sequence>
<evidence type="ECO:0000313" key="2">
    <source>
        <dbReference type="EMBL" id="OAG10091.1"/>
    </source>
</evidence>
<dbReference type="OrthoDB" id="10421647at2759"/>
<reference evidence="2 3" key="1">
    <citation type="submission" date="2016-05" db="EMBL/GenBank/DDBJ databases">
        <title>Comparative analysis of secretome profiles of manganese(II)-oxidizing ascomycete fungi.</title>
        <authorList>
            <consortium name="DOE Joint Genome Institute"/>
            <person name="Zeiner C.A."/>
            <person name="Purvine S.O."/>
            <person name="Zink E.M."/>
            <person name="Wu S."/>
            <person name="Pasa-Tolic L."/>
            <person name="Chaput D.L."/>
            <person name="Haridas S."/>
            <person name="Grigoriev I.V."/>
            <person name="Santelli C.M."/>
            <person name="Hansel C.M."/>
        </authorList>
    </citation>
    <scope>NUCLEOTIDE SEQUENCE [LARGE SCALE GENOMIC DNA]</scope>
    <source>
        <strain evidence="2 3">AP3s5-JAC2a</strain>
    </source>
</reference>
<proteinExistence type="predicted"/>